<dbReference type="InterPro" id="IPR006641">
    <property type="entry name" value="YqgF/RNaseH-like_dom"/>
</dbReference>
<organism evidence="2 3">
    <name type="scientific">Magnetofaba australis IT-1</name>
    <dbReference type="NCBI Taxonomy" id="1434232"/>
    <lineage>
        <taxon>Bacteria</taxon>
        <taxon>Pseudomonadati</taxon>
        <taxon>Pseudomonadota</taxon>
        <taxon>Magnetococcia</taxon>
        <taxon>Magnetococcales</taxon>
        <taxon>Magnetococcaceae</taxon>
        <taxon>Magnetofaba</taxon>
    </lineage>
</organism>
<dbReference type="SUPFAM" id="SSF53098">
    <property type="entry name" value="Ribonuclease H-like"/>
    <property type="match status" value="1"/>
</dbReference>
<gene>
    <name evidence="2" type="ORF">MAIT1_02856</name>
</gene>
<dbReference type="Gene3D" id="1.10.10.650">
    <property type="entry name" value="RuvA domain 2-like"/>
    <property type="match status" value="1"/>
</dbReference>
<sequence>MQSIAKRIAEELSVKISQVEAAIALLDEGSTVPFIARYRKEATGGLTDTHLRDLHERLGTLRDLEARRVTILGALKEMGKLTPELERSVLGAQTRTRLEDLYLPYRPKRHTKASKAREAGLEPLAMALLDNPQNAPEKAAAAFVNADKGVADVQGALDGARDILIEVMGEDADLIQRLREIAWSQGTLRSQVVKGKEQEGAKYADYFDFSQPVASLPSHRILAILRGHKEGMLRHSMALKGDDETPANRLNPSESEIASRFRVRNQGRPGDAWLLDTVRQAWRKKIRANIESDQVKRLMEAAHIEAIRVFAGNLRDLLLAAPAGAVSVLGLDPGLRTGVKVAVVDATGKVATTGVIYPHAPQNRWRESLDQLARWAQTFHVKLVSIGNGTASRETAKLVSELARLRPELGIVSVIVNEAGASVYSASAFAAQELPDMDVSLRGAVSIARRLQDPLAELVKIEPQAIGVGQYQHDVDAKRLANSLTGVVEDAVNAVGVEVNTASAPLLECVSGLSSTLAQNIVDFRDANGPFKSRKQLLKVARFGPKAFEQAAGFLRIRNGATPLDNSAVHPESYSLVERIVDKTGMSLKQIIGNREVLGNLRPADFVDGQFGEPTVRDILAELEKPGRDPCPEFRTANLREGVEAITDLKPGMILEGTVTNVTNFGAFDRKARALPCWARASSPHGYWLWKRNPAHPINRASYNQS</sequence>
<dbReference type="Gene3D" id="1.10.3500.10">
    <property type="entry name" value="Tex N-terminal region-like"/>
    <property type="match status" value="1"/>
</dbReference>
<dbReference type="Pfam" id="PF09371">
    <property type="entry name" value="Tex_N"/>
    <property type="match status" value="1"/>
</dbReference>
<dbReference type="InterPro" id="IPR032639">
    <property type="entry name" value="Tex_YqgF"/>
</dbReference>
<dbReference type="InterPro" id="IPR010994">
    <property type="entry name" value="RuvA_2-like"/>
</dbReference>
<dbReference type="FunFam" id="1.10.150.310:FF:000001">
    <property type="entry name" value="RNA-binding transcriptional accessory protein"/>
    <property type="match status" value="1"/>
</dbReference>
<dbReference type="InterPro" id="IPR023323">
    <property type="entry name" value="Tex-like_dom_sf"/>
</dbReference>
<dbReference type="GO" id="GO:0003735">
    <property type="term" value="F:structural constituent of ribosome"/>
    <property type="evidence" value="ECO:0007669"/>
    <property type="project" value="TreeGrafter"/>
</dbReference>
<dbReference type="InterPro" id="IPR023319">
    <property type="entry name" value="Tex-like_HTH_dom_sf"/>
</dbReference>
<dbReference type="EMBL" id="LVJN01000001">
    <property type="protein sequence ID" value="OSM08770.1"/>
    <property type="molecule type" value="Genomic_DNA"/>
</dbReference>
<dbReference type="Gene3D" id="2.40.50.140">
    <property type="entry name" value="Nucleic acid-binding proteins"/>
    <property type="match status" value="1"/>
</dbReference>
<dbReference type="Pfam" id="PF17674">
    <property type="entry name" value="HHH_9"/>
    <property type="match status" value="1"/>
</dbReference>
<dbReference type="Gene3D" id="3.30.420.140">
    <property type="entry name" value="YqgF/RNase H-like domain"/>
    <property type="match status" value="1"/>
</dbReference>
<dbReference type="InterPro" id="IPR012340">
    <property type="entry name" value="NA-bd_OB-fold"/>
</dbReference>
<dbReference type="Pfam" id="PF16921">
    <property type="entry name" value="Tex_YqgF"/>
    <property type="match status" value="1"/>
</dbReference>
<dbReference type="Proteomes" id="UP000194003">
    <property type="component" value="Unassembled WGS sequence"/>
</dbReference>
<keyword evidence="3" id="KW-1185">Reference proteome</keyword>
<feature type="domain" description="YqgF/RNase H-like" evidence="1">
    <location>
        <begin position="326"/>
        <end position="425"/>
    </location>
</feature>
<evidence type="ECO:0000259" key="1">
    <source>
        <dbReference type="SMART" id="SM00732"/>
    </source>
</evidence>
<reference evidence="2 3" key="1">
    <citation type="journal article" date="2016" name="BMC Genomics">
        <title>Combined genomic and structural analyses of a cultured magnetotactic bacterium reveals its niche adaptation to a dynamic environment.</title>
        <authorList>
            <person name="Araujo A.C."/>
            <person name="Morillo V."/>
            <person name="Cypriano J."/>
            <person name="Teixeira L.C."/>
            <person name="Leao P."/>
            <person name="Lyra S."/>
            <person name="Almeida L.G."/>
            <person name="Bazylinski D.A."/>
            <person name="Vasconcellos A.T."/>
            <person name="Abreu F."/>
            <person name="Lins U."/>
        </authorList>
    </citation>
    <scope>NUCLEOTIDE SEQUENCE [LARGE SCALE GENOMIC DNA]</scope>
    <source>
        <strain evidence="2 3">IT-1</strain>
    </source>
</reference>
<protein>
    <submittedName>
        <fullName evidence="2">Putative RNA-binding S1 domain-containing protein</fullName>
    </submittedName>
</protein>
<dbReference type="PANTHER" id="PTHR10724:SF10">
    <property type="entry name" value="S1 RNA-BINDING DOMAIN-CONTAINING PROTEIN 1"/>
    <property type="match status" value="1"/>
</dbReference>
<dbReference type="InterPro" id="IPR012337">
    <property type="entry name" value="RNaseH-like_sf"/>
</dbReference>
<dbReference type="FunFam" id="3.30.420.140:FF:000001">
    <property type="entry name" value="RNA-binding transcriptional accessory protein"/>
    <property type="match status" value="1"/>
</dbReference>
<dbReference type="InterPro" id="IPR055179">
    <property type="entry name" value="Tex-like_central_region"/>
</dbReference>
<evidence type="ECO:0000313" key="2">
    <source>
        <dbReference type="EMBL" id="OSM08770.1"/>
    </source>
</evidence>
<dbReference type="InterPro" id="IPR041692">
    <property type="entry name" value="HHH_9"/>
</dbReference>
<dbReference type="FunFam" id="1.10.10.650:FF:000001">
    <property type="entry name" value="S1 RNA-binding domain 1"/>
    <property type="match status" value="1"/>
</dbReference>
<comment type="caution">
    <text evidence="2">The sequence shown here is derived from an EMBL/GenBank/DDBJ whole genome shotgun (WGS) entry which is preliminary data.</text>
</comment>
<dbReference type="SUPFAM" id="SSF47781">
    <property type="entry name" value="RuvA domain 2-like"/>
    <property type="match status" value="2"/>
</dbReference>
<dbReference type="AlphaFoldDB" id="A0A1Y2KAB3"/>
<dbReference type="Pfam" id="PF22706">
    <property type="entry name" value="Tex_central_region"/>
    <property type="match status" value="1"/>
</dbReference>
<dbReference type="STRING" id="1434232.MAIT1_02856"/>
<dbReference type="InterPro" id="IPR037027">
    <property type="entry name" value="YqgF/RNaseH-like_dom_sf"/>
</dbReference>
<dbReference type="SMART" id="SM00732">
    <property type="entry name" value="YqgFc"/>
    <property type="match status" value="1"/>
</dbReference>
<dbReference type="InterPro" id="IPR018974">
    <property type="entry name" value="Tex-like_N"/>
</dbReference>
<dbReference type="RefSeq" id="WP_085439995.1">
    <property type="nucleotide sequence ID" value="NZ_LVJN01000001.1"/>
</dbReference>
<dbReference type="GO" id="GO:0006139">
    <property type="term" value="P:nucleobase-containing compound metabolic process"/>
    <property type="evidence" value="ECO:0007669"/>
    <property type="project" value="InterPro"/>
</dbReference>
<dbReference type="GO" id="GO:0003729">
    <property type="term" value="F:mRNA binding"/>
    <property type="evidence" value="ECO:0007669"/>
    <property type="project" value="TreeGrafter"/>
</dbReference>
<accession>A0A1Y2KAB3</accession>
<dbReference type="InterPro" id="IPR050437">
    <property type="entry name" value="Ribos_protein_bS1-like"/>
</dbReference>
<dbReference type="Pfam" id="PF12836">
    <property type="entry name" value="HHH_3"/>
    <property type="match status" value="1"/>
</dbReference>
<dbReference type="PANTHER" id="PTHR10724">
    <property type="entry name" value="30S RIBOSOMAL PROTEIN S1"/>
    <property type="match status" value="1"/>
</dbReference>
<dbReference type="SUPFAM" id="SSF158832">
    <property type="entry name" value="Tex N-terminal region-like"/>
    <property type="match status" value="1"/>
</dbReference>
<proteinExistence type="predicted"/>
<evidence type="ECO:0000313" key="3">
    <source>
        <dbReference type="Proteomes" id="UP000194003"/>
    </source>
</evidence>
<dbReference type="GO" id="GO:0006412">
    <property type="term" value="P:translation"/>
    <property type="evidence" value="ECO:0007669"/>
    <property type="project" value="TreeGrafter"/>
</dbReference>
<name>A0A1Y2KAB3_9PROT</name>
<dbReference type="Gene3D" id="1.10.150.310">
    <property type="entry name" value="Tex RuvX-like domain-like"/>
    <property type="match status" value="1"/>
</dbReference>
<dbReference type="OrthoDB" id="9804714at2"/>